<dbReference type="SMART" id="SM00849">
    <property type="entry name" value="Lactamase_B"/>
    <property type="match status" value="1"/>
</dbReference>
<dbReference type="PANTHER" id="PTHR30619">
    <property type="entry name" value="DNA INTERNALIZATION/COMPETENCE PROTEIN COMEC/REC2"/>
    <property type="match status" value="1"/>
</dbReference>
<dbReference type="NCBIfam" id="TIGR00360">
    <property type="entry name" value="ComEC_N-term"/>
    <property type="match status" value="1"/>
</dbReference>
<gene>
    <name evidence="9" type="ORF">METESE_23390</name>
</gene>
<feature type="transmembrane region" description="Helical" evidence="7">
    <location>
        <begin position="275"/>
        <end position="298"/>
    </location>
</feature>
<evidence type="ECO:0000256" key="7">
    <source>
        <dbReference type="SAM" id="Phobius"/>
    </source>
</evidence>
<protein>
    <recommendedName>
        <fullName evidence="8">Metallo-beta-lactamase domain-containing protein</fullName>
    </recommendedName>
</protein>
<evidence type="ECO:0000256" key="4">
    <source>
        <dbReference type="ARBA" id="ARBA00022989"/>
    </source>
</evidence>
<feature type="region of interest" description="Disordered" evidence="6">
    <location>
        <begin position="768"/>
        <end position="791"/>
    </location>
</feature>
<proteinExistence type="predicted"/>
<evidence type="ECO:0000259" key="8">
    <source>
        <dbReference type="SMART" id="SM00849"/>
    </source>
</evidence>
<dbReference type="InterPro" id="IPR035681">
    <property type="entry name" value="ComA-like_MBL"/>
</dbReference>
<dbReference type="AlphaFoldDB" id="A0AA48GQG6"/>
<reference evidence="9" key="1">
    <citation type="journal article" date="2023" name="Int. J. Syst. Evol. Microbiol.">
        <title>Mesoterricola silvestris gen. nov., sp. nov., Mesoterricola sediminis sp. nov., Geothrix oryzae sp. nov., Geothrix edaphica sp. nov., Geothrix rubra sp. nov., and Geothrix limicola sp. nov., six novel members of Acidobacteriota isolated from soils.</title>
        <authorList>
            <person name="Itoh H."/>
            <person name="Sugisawa Y."/>
            <person name="Mise K."/>
            <person name="Xu Z."/>
            <person name="Kuniyasu M."/>
            <person name="Ushijima N."/>
            <person name="Kawano K."/>
            <person name="Kobayashi E."/>
            <person name="Shiratori Y."/>
            <person name="Masuda Y."/>
            <person name="Senoo K."/>
        </authorList>
    </citation>
    <scope>NUCLEOTIDE SEQUENCE</scope>
    <source>
        <strain evidence="9">W786</strain>
    </source>
</reference>
<keyword evidence="10" id="KW-1185">Reference proteome</keyword>
<dbReference type="CDD" id="cd07731">
    <property type="entry name" value="ComA-like_MBL-fold"/>
    <property type="match status" value="1"/>
</dbReference>
<feature type="transmembrane region" description="Helical" evidence="7">
    <location>
        <begin position="45"/>
        <end position="61"/>
    </location>
</feature>
<feature type="transmembrane region" description="Helical" evidence="7">
    <location>
        <begin position="455"/>
        <end position="472"/>
    </location>
</feature>
<evidence type="ECO:0000256" key="5">
    <source>
        <dbReference type="ARBA" id="ARBA00023136"/>
    </source>
</evidence>
<feature type="transmembrane region" description="Helical" evidence="7">
    <location>
        <begin position="12"/>
        <end position="33"/>
    </location>
</feature>
<dbReference type="KEGG" id="msea:METESE_23390"/>
<dbReference type="PANTHER" id="PTHR30619:SF1">
    <property type="entry name" value="RECOMBINATION PROTEIN 2"/>
    <property type="match status" value="1"/>
</dbReference>
<keyword evidence="2" id="KW-1003">Cell membrane</keyword>
<evidence type="ECO:0000256" key="2">
    <source>
        <dbReference type="ARBA" id="ARBA00022475"/>
    </source>
</evidence>
<feature type="transmembrane region" description="Helical" evidence="7">
    <location>
        <begin position="68"/>
        <end position="84"/>
    </location>
</feature>
<name>A0AA48GQG6_9BACT</name>
<evidence type="ECO:0000256" key="3">
    <source>
        <dbReference type="ARBA" id="ARBA00022692"/>
    </source>
</evidence>
<dbReference type="GO" id="GO:0005886">
    <property type="term" value="C:plasma membrane"/>
    <property type="evidence" value="ECO:0007669"/>
    <property type="project" value="UniProtKB-SubCell"/>
</dbReference>
<dbReference type="Pfam" id="PF03772">
    <property type="entry name" value="Competence"/>
    <property type="match status" value="1"/>
</dbReference>
<evidence type="ECO:0000256" key="1">
    <source>
        <dbReference type="ARBA" id="ARBA00004651"/>
    </source>
</evidence>
<comment type="subcellular location">
    <subcellularLocation>
        <location evidence="1">Cell membrane</location>
        <topology evidence="1">Multi-pass membrane protein</topology>
    </subcellularLocation>
</comment>
<evidence type="ECO:0000313" key="9">
    <source>
        <dbReference type="EMBL" id="BDU77381.1"/>
    </source>
</evidence>
<dbReference type="SUPFAM" id="SSF56281">
    <property type="entry name" value="Metallo-hydrolase/oxidoreductase"/>
    <property type="match status" value="1"/>
</dbReference>
<dbReference type="PROSITE" id="PS51257">
    <property type="entry name" value="PROKAR_LIPOPROTEIN"/>
    <property type="match status" value="1"/>
</dbReference>
<feature type="domain" description="Metallo-beta-lactamase" evidence="8">
    <location>
        <begin position="518"/>
        <end position="711"/>
    </location>
</feature>
<dbReference type="Gene3D" id="3.60.15.10">
    <property type="entry name" value="Ribonuclease Z/Hydroxyacylglutathione hydrolase-like"/>
    <property type="match status" value="1"/>
</dbReference>
<evidence type="ECO:0000313" key="10">
    <source>
        <dbReference type="Proteomes" id="UP001228113"/>
    </source>
</evidence>
<keyword evidence="4 7" id="KW-1133">Transmembrane helix</keyword>
<organism evidence="9 10">
    <name type="scientific">Mesoterricola sediminis</name>
    <dbReference type="NCBI Taxonomy" id="2927980"/>
    <lineage>
        <taxon>Bacteria</taxon>
        <taxon>Pseudomonadati</taxon>
        <taxon>Acidobacteriota</taxon>
        <taxon>Holophagae</taxon>
        <taxon>Holophagales</taxon>
        <taxon>Holophagaceae</taxon>
        <taxon>Mesoterricola</taxon>
    </lineage>
</organism>
<accession>A0AA48GQG6</accession>
<dbReference type="EMBL" id="AP027081">
    <property type="protein sequence ID" value="BDU77381.1"/>
    <property type="molecule type" value="Genomic_DNA"/>
</dbReference>
<dbReference type="InterPro" id="IPR052159">
    <property type="entry name" value="Competence_DNA_uptake"/>
</dbReference>
<feature type="transmembrane region" description="Helical" evidence="7">
    <location>
        <begin position="484"/>
        <end position="501"/>
    </location>
</feature>
<feature type="transmembrane region" description="Helical" evidence="7">
    <location>
        <begin position="429"/>
        <end position="449"/>
    </location>
</feature>
<keyword evidence="5 7" id="KW-0472">Membrane</keyword>
<dbReference type="InterPro" id="IPR036866">
    <property type="entry name" value="RibonucZ/Hydroxyglut_hydro"/>
</dbReference>
<feature type="transmembrane region" description="Helical" evidence="7">
    <location>
        <begin position="247"/>
        <end position="268"/>
    </location>
</feature>
<dbReference type="InterPro" id="IPR001279">
    <property type="entry name" value="Metallo-B-lactamas"/>
</dbReference>
<sequence length="791" mass="81817">MLDRESLWRRWSGAGLWGPAWALAAACSVPWLLPEAWSGEVVPGLQVLGWAAVLATAPFALRRRGNGVALAAALAWGVLGALAGEARREAALPEGFQEVRGRVATPWTLRGRSLRAEVAGTGPLEGLRVGVSVPARSAPPPGPGTPVVFRGALERVAPAPAFLAERPLWRARDAGPARFVRLASGACLAPLGPPRPGPLLRLRAWVRSRFEALPLRGPGRDLWGAMALAIPPASPEAFTPFAESGTVHVLVVSGLHLTLVMGAAEALWRRLRGPGGAWAAAGAGLAYALATGFSAPVWRGLLMGFAWAAGRATGWKAPPVLALHGALAAWILIRPASGCDPGFLLSWGALAGLLWAREPVAGLLGPLAGRWADPAAALLAPWLSTLPLLAVLHGGAPLGGPLANLLVLPLVSCLVPACLLLTLAPAPGLVEALGAVLGWLGGTLVPAFARITPLATGWLPPWLALGAGWLLLGQAASAFRRTRALAAALVLGSLLLLARGGTGAPPATFSLEAIDVGQGDAILVRAPGGEATLVDAGPDPWAARRIVRVLSRRGVREPVHLVLTHPHLDHAGGWMTLARLWPLASVARPAMAAPPWAPFQPPGTDPRSLARGAAWTRGAAAFSVRWPPGPLRLPDVNMNSLVLRIRWGAHETWLMGDALALQEADLLDLGDPGPGPPHRLLKAGHHGSRSATGRAWAEALGAPVVLVTAGRGNRFGHPHAATLDTLAGAQVFVTGDSLGVRAEAVPGGWLVSTGRGWEGRLTGWAARPDAAASGLGPPGGDRREGTAFPTP</sequence>
<dbReference type="Pfam" id="PF00753">
    <property type="entry name" value="Lactamase_B"/>
    <property type="match status" value="1"/>
</dbReference>
<keyword evidence="3 7" id="KW-0812">Transmembrane</keyword>
<evidence type="ECO:0000256" key="6">
    <source>
        <dbReference type="SAM" id="MobiDB-lite"/>
    </source>
</evidence>
<dbReference type="InterPro" id="IPR004477">
    <property type="entry name" value="ComEC_N"/>
</dbReference>
<dbReference type="Proteomes" id="UP001228113">
    <property type="component" value="Chromosome"/>
</dbReference>